<sequence length="182" mass="19982">MAGRRFATFGGLAAVGAGTYYLYSAGGDPKLAEKKFEHDAASATRRVRGDFPGQDKEAKKAGEEGYEAVRATAQDYANRASAEAKKAEADLRAYGQQAQNRAQEVSREAQSKAQEYSAEAQAKYNKLSVEAKKKWDEAKARGEEYTRETSKDFNAAVDRFDREVTKDAAQAKSWLGSWFGGK</sequence>
<feature type="compositionally biased region" description="Basic and acidic residues" evidence="1">
    <location>
        <begin position="47"/>
        <end position="63"/>
    </location>
</feature>
<proteinExistence type="predicted"/>
<dbReference type="Proteomes" id="UP000076837">
    <property type="component" value="Unassembled WGS sequence"/>
</dbReference>
<evidence type="ECO:0000313" key="3">
    <source>
        <dbReference type="Proteomes" id="UP000076837"/>
    </source>
</evidence>
<reference evidence="2 3" key="1">
    <citation type="journal article" date="2016" name="Sci. Rep.">
        <title>Draft genome sequencing and secretome analysis of fungal phytopathogen Ascochyta rabiei provides insight into the necrotrophic effector repertoire.</title>
        <authorList>
            <person name="Verma S."/>
            <person name="Gazara R.K."/>
            <person name="Nizam S."/>
            <person name="Parween S."/>
            <person name="Chattopadhyay D."/>
            <person name="Verma P.K."/>
        </authorList>
    </citation>
    <scope>NUCLEOTIDE SEQUENCE [LARGE SCALE GENOMIC DNA]</scope>
    <source>
        <strain evidence="2 3">ArDII</strain>
    </source>
</reference>
<feature type="region of interest" description="Disordered" evidence="1">
    <location>
        <begin position="95"/>
        <end position="122"/>
    </location>
</feature>
<feature type="region of interest" description="Disordered" evidence="1">
    <location>
        <begin position="42"/>
        <end position="65"/>
    </location>
</feature>
<accession>A0A163E914</accession>
<dbReference type="OrthoDB" id="5355126at2759"/>
<dbReference type="EMBL" id="JYNV01000192">
    <property type="protein sequence ID" value="KZM23582.1"/>
    <property type="molecule type" value="Genomic_DNA"/>
</dbReference>
<evidence type="ECO:0000313" key="2">
    <source>
        <dbReference type="EMBL" id="KZM23582.1"/>
    </source>
</evidence>
<name>A0A163E914_DIDRA</name>
<protein>
    <submittedName>
        <fullName evidence="2">Uncharacterized protein</fullName>
    </submittedName>
</protein>
<dbReference type="AlphaFoldDB" id="A0A163E914"/>
<evidence type="ECO:0000256" key="1">
    <source>
        <dbReference type="SAM" id="MobiDB-lite"/>
    </source>
</evidence>
<gene>
    <name evidence="2" type="ORF">ST47_g5264</name>
</gene>
<comment type="caution">
    <text evidence="2">The sequence shown here is derived from an EMBL/GenBank/DDBJ whole genome shotgun (WGS) entry which is preliminary data.</text>
</comment>
<dbReference type="Gene3D" id="1.20.5.1230">
    <property type="entry name" value="Apolipoprotein A-I"/>
    <property type="match status" value="1"/>
</dbReference>
<organism evidence="2 3">
    <name type="scientific">Didymella rabiei</name>
    <name type="common">Chickpea ascochyta blight fungus</name>
    <name type="synonym">Mycosphaerella rabiei</name>
    <dbReference type="NCBI Taxonomy" id="5454"/>
    <lineage>
        <taxon>Eukaryota</taxon>
        <taxon>Fungi</taxon>
        <taxon>Dikarya</taxon>
        <taxon>Ascomycota</taxon>
        <taxon>Pezizomycotina</taxon>
        <taxon>Dothideomycetes</taxon>
        <taxon>Pleosporomycetidae</taxon>
        <taxon>Pleosporales</taxon>
        <taxon>Pleosporineae</taxon>
        <taxon>Didymellaceae</taxon>
        <taxon>Ascochyta</taxon>
    </lineage>
</organism>
<keyword evidence="3" id="KW-1185">Reference proteome</keyword>